<keyword evidence="3" id="KW-1185">Reference proteome</keyword>
<feature type="domain" description="Rap1a immunity protein" evidence="1">
    <location>
        <begin position="53"/>
        <end position="143"/>
    </location>
</feature>
<dbReference type="Proteomes" id="UP001330434">
    <property type="component" value="Chromosome"/>
</dbReference>
<sequence length="147" mass="16580">MTQGIKKVQNGKLLENKSRKLKDRIRKLFVYQRWILTWAGLTTCHALQAESVTNKDLLAACQNPGVASQNFCYGFIVSASNAAQFYRNIMDVEDSYVDICFPENISNQDIVKLYLEWGKKNPSLAQGPAFIGVSTSFSTKYSCPKKK</sequence>
<organism evidence="2 3">
    <name type="scientific">Candidatus Bealeia paramacronuclearis</name>
    <dbReference type="NCBI Taxonomy" id="1921001"/>
    <lineage>
        <taxon>Bacteria</taxon>
        <taxon>Pseudomonadati</taxon>
        <taxon>Pseudomonadota</taxon>
        <taxon>Alphaproteobacteria</taxon>
        <taxon>Holosporales</taxon>
        <taxon>Holosporaceae</taxon>
        <taxon>Candidatus Bealeia</taxon>
    </lineage>
</organism>
<gene>
    <name evidence="2" type="ORF">Bealeia1_00803</name>
</gene>
<dbReference type="EMBL" id="CP133270">
    <property type="protein sequence ID" value="WVX66624.1"/>
    <property type="molecule type" value="Genomic_DNA"/>
</dbReference>
<accession>A0ABZ2C2E1</accession>
<evidence type="ECO:0000313" key="2">
    <source>
        <dbReference type="EMBL" id="WVX66624.1"/>
    </source>
</evidence>
<protein>
    <recommendedName>
        <fullName evidence="1">Rap1a immunity protein domain-containing protein</fullName>
    </recommendedName>
</protein>
<evidence type="ECO:0000313" key="3">
    <source>
        <dbReference type="Proteomes" id="UP001330434"/>
    </source>
</evidence>
<dbReference type="Pfam" id="PF18602">
    <property type="entry name" value="Rap1a"/>
    <property type="match status" value="1"/>
</dbReference>
<proteinExistence type="predicted"/>
<evidence type="ECO:0000259" key="1">
    <source>
        <dbReference type="Pfam" id="PF18602"/>
    </source>
</evidence>
<name>A0ABZ2C2E1_9PROT</name>
<dbReference type="InterPro" id="IPR041238">
    <property type="entry name" value="Rap1a"/>
</dbReference>
<dbReference type="RefSeq" id="WP_331255474.1">
    <property type="nucleotide sequence ID" value="NZ_CP133270.1"/>
</dbReference>
<reference evidence="2 3" key="1">
    <citation type="journal article" date="2024" name="Environ. Microbiol.">
        <title>Novel evolutionary insights on the interactions of the Holosporales (Alphaproteobacteria) with eukaryotic hosts from comparative genomics.</title>
        <authorList>
            <person name="Giovannini M."/>
            <person name="Petroni G."/>
            <person name="Castelli M."/>
        </authorList>
    </citation>
    <scope>NUCLEOTIDE SEQUENCE [LARGE SCALE GENOMIC DNA]</scope>
    <source>
        <strain evidence="2 3">US_Bl 15I1</strain>
    </source>
</reference>